<feature type="compositionally biased region" description="Low complexity" evidence="1">
    <location>
        <begin position="263"/>
        <end position="276"/>
    </location>
</feature>
<keyword evidence="4" id="KW-1185">Reference proteome</keyword>
<dbReference type="GO" id="GO:1905762">
    <property type="term" value="F:CCR4-NOT complex binding"/>
    <property type="evidence" value="ECO:0007669"/>
    <property type="project" value="TreeGrafter"/>
</dbReference>
<dbReference type="InterPro" id="IPR021139">
    <property type="entry name" value="NYN"/>
</dbReference>
<dbReference type="InterPro" id="IPR024768">
    <property type="entry name" value="Marf1"/>
</dbReference>
<feature type="compositionally biased region" description="Polar residues" evidence="1">
    <location>
        <begin position="346"/>
        <end position="372"/>
    </location>
</feature>
<feature type="compositionally biased region" description="Low complexity" evidence="1">
    <location>
        <begin position="672"/>
        <end position="681"/>
    </location>
</feature>
<dbReference type="AlphaFoldDB" id="A0A1B7N8Z8"/>
<feature type="region of interest" description="Disordered" evidence="1">
    <location>
        <begin position="260"/>
        <end position="286"/>
    </location>
</feature>
<feature type="compositionally biased region" description="Polar residues" evidence="1">
    <location>
        <begin position="491"/>
        <end position="502"/>
    </location>
</feature>
<dbReference type="GO" id="GO:0010468">
    <property type="term" value="P:regulation of gene expression"/>
    <property type="evidence" value="ECO:0007669"/>
    <property type="project" value="InterPro"/>
</dbReference>
<gene>
    <name evidence="3" type="ORF">K503DRAFT_735880</name>
</gene>
<protein>
    <recommendedName>
        <fullName evidence="2">NYN domain-containing protein</fullName>
    </recommendedName>
</protein>
<dbReference type="Proteomes" id="UP000092154">
    <property type="component" value="Unassembled WGS sequence"/>
</dbReference>
<feature type="compositionally biased region" description="Polar residues" evidence="1">
    <location>
        <begin position="654"/>
        <end position="671"/>
    </location>
</feature>
<evidence type="ECO:0000259" key="2">
    <source>
        <dbReference type="Pfam" id="PF01936"/>
    </source>
</evidence>
<dbReference type="PANTHER" id="PTHR14379:SF3">
    <property type="entry name" value="MEIOSIS REGULATOR AND MRNA STABILITY FACTOR 1"/>
    <property type="match status" value="1"/>
</dbReference>
<sequence length="1060" mass="116351">MPDHRKVAVFWDYENCSPPLISQGHAIVNGIRRIAHVFGHVTTFKTYFDMSSQHQSPRSINFRSELQSSGVSMVDCPHNGRKDVVDKMILVDMLAFAIDHDSPATVVLIAGDRDYAYAMSTLRHRQYTVVLIVPSGQNVSQSLQSQASVVIDWNYAILGKRPEADMPPVRQPYRDLDEDIVERLTREIRDLNEDSAATLLSSSHPTAAAPTYTRYGGAAEPLQPSPFQRNAEFSDATRPAPMCTPKKAASIFPGTLGHGRVGSAASRARSTTQSAQVTPDIDRDPVSPVADEIVSTVNEIQDASYVPFARPPIMSSRLERFQNIAEPGSPSIGNLRNFSPSPSPSATFSLGSRTTPFHSHSPLHSRTISGGTPISYGNPPQKTVPPAMPSSFVSTGGRGDATNARKSTNSGFVSVVMNDSILPSDRVAVLDALGFSDDEDKGDYSNGEIANDSSNSPRLIEVDDPPHIYVMNDVESSPNDGQASFHDISRSPPTTDTSLPRTQPSVIQTSQQSILAPSFSEPNVTIPKMGPPQATSVISDNSDHHSSGCQAHPIESVEDRIRHLTPPQFLPLINQLLLEMSKGNMRPTRRSIAKALKQYDEDIYKRAGVTNVKFGDYASQAQRASLIEFGGQESLGEPAWIALHPNLFKDETTTESADTSLPRTRPSGTPMSQQSSLSASFSDPNITMPNVGIGSPQATSVISDNSDNRSSWYYKPPFESAEDSIRRLTPLQFLPLINQLLLVRSKGTMKPTRSEIYIALFQNGADICKRASVTRFWEYILQAEQASLVVLGGHESQGEQSWIALHPNLFKEETTTEPVEEIAVEFVNETAIESVEDKIRRLTPPQFLPMIEQLLLARSKGIMKPGMFTIAFTLLQYDKDAYKRMGVNKFRDYALLAEQAFLIELGGREGDAWIALHPNWFKEETNAPPSTPSTVHSNDYPASQDNIEALVSTSSTPPPALPWTTTSHPNTPRMPYKPIPLCFVPLITCLLNVQQGGIVKPLRSTVGMMLESAVCFTAGVASMKEYFDLAVDDEIVEIGEDDGYAWVRLHPNALSGKHFY</sequence>
<dbReference type="GO" id="GO:0004540">
    <property type="term" value="F:RNA nuclease activity"/>
    <property type="evidence" value="ECO:0007669"/>
    <property type="project" value="InterPro"/>
</dbReference>
<dbReference type="STRING" id="1314800.A0A1B7N8Z8"/>
<feature type="region of interest" description="Disordered" evidence="1">
    <location>
        <begin position="201"/>
        <end position="229"/>
    </location>
</feature>
<dbReference type="InParanoid" id="A0A1B7N8Z8"/>
<dbReference type="PANTHER" id="PTHR14379">
    <property type="entry name" value="LIMKAIN B LKAP"/>
    <property type="match status" value="1"/>
</dbReference>
<dbReference type="Gene3D" id="3.40.50.1010">
    <property type="entry name" value="5'-nuclease"/>
    <property type="match status" value="1"/>
</dbReference>
<evidence type="ECO:0000313" key="3">
    <source>
        <dbReference type="EMBL" id="OAX41325.1"/>
    </source>
</evidence>
<accession>A0A1B7N8Z8</accession>
<dbReference type="Pfam" id="PF01936">
    <property type="entry name" value="NYN"/>
    <property type="match status" value="1"/>
</dbReference>
<dbReference type="EMBL" id="KV448184">
    <property type="protein sequence ID" value="OAX41325.1"/>
    <property type="molecule type" value="Genomic_DNA"/>
</dbReference>
<feature type="domain" description="NYN" evidence="2">
    <location>
        <begin position="6"/>
        <end position="152"/>
    </location>
</feature>
<feature type="region of interest" description="Disordered" evidence="1">
    <location>
        <begin position="652"/>
        <end position="681"/>
    </location>
</feature>
<reference evidence="3 4" key="1">
    <citation type="submission" date="2016-06" db="EMBL/GenBank/DDBJ databases">
        <title>Comparative genomics of the ectomycorrhizal sister species Rhizopogon vinicolor and Rhizopogon vesiculosus (Basidiomycota: Boletales) reveals a divergence of the mating type B locus.</title>
        <authorList>
            <consortium name="DOE Joint Genome Institute"/>
            <person name="Mujic A.B."/>
            <person name="Kuo A."/>
            <person name="Tritt A."/>
            <person name="Lipzen A."/>
            <person name="Chen C."/>
            <person name="Johnson J."/>
            <person name="Sharma A."/>
            <person name="Barry K."/>
            <person name="Grigoriev I.V."/>
            <person name="Spatafora J.W."/>
        </authorList>
    </citation>
    <scope>NUCLEOTIDE SEQUENCE [LARGE SCALE GENOMIC DNA]</scope>
    <source>
        <strain evidence="3 4">AM-OR11-026</strain>
    </source>
</reference>
<name>A0A1B7N8Z8_9AGAM</name>
<proteinExistence type="predicted"/>
<feature type="region of interest" description="Disordered" evidence="1">
    <location>
        <begin position="340"/>
        <end position="379"/>
    </location>
</feature>
<dbReference type="OrthoDB" id="549353at2759"/>
<dbReference type="GO" id="GO:0005777">
    <property type="term" value="C:peroxisome"/>
    <property type="evidence" value="ECO:0007669"/>
    <property type="project" value="InterPro"/>
</dbReference>
<evidence type="ECO:0000256" key="1">
    <source>
        <dbReference type="SAM" id="MobiDB-lite"/>
    </source>
</evidence>
<dbReference type="CDD" id="cd10910">
    <property type="entry name" value="PIN_limkain_b1_N_like"/>
    <property type="match status" value="1"/>
</dbReference>
<evidence type="ECO:0000313" key="4">
    <source>
        <dbReference type="Proteomes" id="UP000092154"/>
    </source>
</evidence>
<organism evidence="3 4">
    <name type="scientific">Rhizopogon vinicolor AM-OR11-026</name>
    <dbReference type="NCBI Taxonomy" id="1314800"/>
    <lineage>
        <taxon>Eukaryota</taxon>
        <taxon>Fungi</taxon>
        <taxon>Dikarya</taxon>
        <taxon>Basidiomycota</taxon>
        <taxon>Agaricomycotina</taxon>
        <taxon>Agaricomycetes</taxon>
        <taxon>Agaricomycetidae</taxon>
        <taxon>Boletales</taxon>
        <taxon>Suillineae</taxon>
        <taxon>Rhizopogonaceae</taxon>
        <taxon>Rhizopogon</taxon>
    </lineage>
</organism>
<feature type="region of interest" description="Disordered" evidence="1">
    <location>
        <begin position="436"/>
        <end position="502"/>
    </location>
</feature>